<dbReference type="AlphaFoldDB" id="A0AAE4G988"/>
<accession>A0AAE4G988</accession>
<proteinExistence type="predicted"/>
<gene>
    <name evidence="1" type="ORF">RJN63_11895</name>
</gene>
<evidence type="ECO:0000313" key="1">
    <source>
        <dbReference type="EMBL" id="MDT0337535.1"/>
    </source>
</evidence>
<organism evidence="1">
    <name type="scientific">Herbaspirillum huttiense subsp. nephrolepidis</name>
    <dbReference type="NCBI Taxonomy" id="3075126"/>
    <lineage>
        <taxon>Bacteria</taxon>
        <taxon>Pseudomonadati</taxon>
        <taxon>Pseudomonadota</taxon>
        <taxon>Betaproteobacteria</taxon>
        <taxon>Burkholderiales</taxon>
        <taxon>Oxalobacteraceae</taxon>
        <taxon>Herbaspirillum</taxon>
    </lineage>
</organism>
<dbReference type="RefSeq" id="WP_284077003.1">
    <property type="nucleotide sequence ID" value="NZ_JAVLSM010000007.1"/>
</dbReference>
<reference evidence="1" key="1">
    <citation type="submission" date="2023-02" db="EMBL/GenBank/DDBJ databases">
        <title>Description of Herbaspirillum huttiense subsp. nephrolepsisexaltata and Herbaspirillum huttiense subsp. lycopersicon.</title>
        <authorList>
            <person name="Poudel M."/>
            <person name="Sharma A."/>
            <person name="Goss E."/>
            <person name="Tapia J.H."/>
            <person name="Harmon C.M."/>
            <person name="Jones J.B."/>
        </authorList>
    </citation>
    <scope>NUCLEOTIDE SEQUENCE</scope>
    <source>
        <strain evidence="1">NC40101</strain>
    </source>
</reference>
<sequence length="87" mass="9336">MGLFCDVKAGDKIIEGTVECLAVLHKDSDHIEVWDTDAECHFGNLPASFTADQINAAMRFYKAGAAAGRKDGAARKQAEIRAVLGIN</sequence>
<protein>
    <submittedName>
        <fullName evidence="1">Uncharacterized protein</fullName>
    </submittedName>
</protein>
<comment type="caution">
    <text evidence="1">The sequence shown here is derived from an EMBL/GenBank/DDBJ whole genome shotgun (WGS) entry which is preliminary data.</text>
</comment>
<dbReference type="EMBL" id="JAVRAA010000005">
    <property type="protein sequence ID" value="MDT0337535.1"/>
    <property type="molecule type" value="Genomic_DNA"/>
</dbReference>
<name>A0AAE4G988_9BURK</name>